<protein>
    <submittedName>
        <fullName evidence="2">Uncharacterized protein</fullName>
    </submittedName>
</protein>
<gene>
    <name evidence="1" type="ORF">MM415A01612_0004</name>
    <name evidence="2" type="ORF">MM415B03877_0006</name>
</gene>
<sequence>MAAITWSAAWEGTPTATGEAPSGGAVRIQNFKSAVDRRVAHEHGTYSNADVGADGTEANDWWHREGSAVAYYSDTSPSYRPDGTTALGSNDKGRLFVSNSGHYTSYIYTGSAWTSISTYAATAGYCLSAPTIDAGVNAYNLRFKVISIGAWNMKATKSKEVYYGATLSLGKVFGCEAWIQNDARTGRFNFIQVVDQGVGVSQGDYGGYMQLYTTNVALVRISLGFFEATAFDDSTMNRGHVLLTYTAD</sequence>
<name>A0A6M3LN67_9ZZZZ</name>
<accession>A0A6M3LN67</accession>
<dbReference type="AlphaFoldDB" id="A0A6M3LN67"/>
<evidence type="ECO:0000313" key="1">
    <source>
        <dbReference type="EMBL" id="QJA76006.1"/>
    </source>
</evidence>
<organism evidence="2">
    <name type="scientific">viral metagenome</name>
    <dbReference type="NCBI Taxonomy" id="1070528"/>
    <lineage>
        <taxon>unclassified sequences</taxon>
        <taxon>metagenomes</taxon>
        <taxon>organismal metagenomes</taxon>
    </lineage>
</organism>
<evidence type="ECO:0000313" key="2">
    <source>
        <dbReference type="EMBL" id="QJA94358.1"/>
    </source>
</evidence>
<reference evidence="2" key="1">
    <citation type="submission" date="2020-03" db="EMBL/GenBank/DDBJ databases">
        <title>The deep terrestrial virosphere.</title>
        <authorList>
            <person name="Holmfeldt K."/>
            <person name="Nilsson E."/>
            <person name="Simone D."/>
            <person name="Lopez-Fernandez M."/>
            <person name="Wu X."/>
            <person name="de Brujin I."/>
            <person name="Lundin D."/>
            <person name="Andersson A."/>
            <person name="Bertilsson S."/>
            <person name="Dopson M."/>
        </authorList>
    </citation>
    <scope>NUCLEOTIDE SEQUENCE</scope>
    <source>
        <strain evidence="1">MM415A01612</strain>
        <strain evidence="2">MM415B03877</strain>
    </source>
</reference>
<dbReference type="EMBL" id="MT142199">
    <property type="protein sequence ID" value="QJA76006.1"/>
    <property type="molecule type" value="Genomic_DNA"/>
</dbReference>
<dbReference type="EMBL" id="MT143225">
    <property type="protein sequence ID" value="QJA94358.1"/>
    <property type="molecule type" value="Genomic_DNA"/>
</dbReference>
<proteinExistence type="predicted"/>